<reference evidence="1" key="1">
    <citation type="submission" date="2020-01" db="EMBL/GenBank/DDBJ databases">
        <authorList>
            <person name="Meier V. D."/>
            <person name="Meier V D."/>
        </authorList>
    </citation>
    <scope>NUCLEOTIDE SEQUENCE</scope>
    <source>
        <strain evidence="1">HLG_WM_MAG_12</strain>
    </source>
</reference>
<organism evidence="1">
    <name type="scientific">uncultured Campylobacterales bacterium</name>
    <dbReference type="NCBI Taxonomy" id="352960"/>
    <lineage>
        <taxon>Bacteria</taxon>
        <taxon>Pseudomonadati</taxon>
        <taxon>Campylobacterota</taxon>
        <taxon>Epsilonproteobacteria</taxon>
        <taxon>Campylobacterales</taxon>
        <taxon>environmental samples</taxon>
    </lineage>
</organism>
<protein>
    <recommendedName>
        <fullName evidence="2">PDZ domain-containing protein</fullName>
    </recommendedName>
</protein>
<dbReference type="SUPFAM" id="SSF50156">
    <property type="entry name" value="PDZ domain-like"/>
    <property type="match status" value="1"/>
</dbReference>
<dbReference type="InterPro" id="IPR036034">
    <property type="entry name" value="PDZ_sf"/>
</dbReference>
<dbReference type="AlphaFoldDB" id="A0A6S6S557"/>
<evidence type="ECO:0008006" key="2">
    <source>
        <dbReference type="Google" id="ProtNLM"/>
    </source>
</evidence>
<name>A0A6S6S557_9BACT</name>
<accession>A0A6S6S557</accession>
<evidence type="ECO:0000313" key="1">
    <source>
        <dbReference type="EMBL" id="CAA6804792.1"/>
    </source>
</evidence>
<proteinExistence type="predicted"/>
<sequence>MRNVYTTYPKCKLDDVLMNPNSTKAVIRFQMKKKPNICHPYFLTKENEEWKLDFWSMAHTMIMNHKNIWHFNPKHTKTDVLMPYWFAFTDYTFNKNGFAWDMDNIKQGRWGIQVQNSRELPFMVRIYAGGKAYKQGLRQLDQFISINNENFKKNDEEGYKKVIKYFVDSNTGETLNITVLRGNQEVDLKLIAP</sequence>
<gene>
    <name evidence="1" type="ORF">HELGO_WM33861</name>
</gene>
<dbReference type="Gene3D" id="2.30.42.10">
    <property type="match status" value="1"/>
</dbReference>
<dbReference type="EMBL" id="CACVAW010000016">
    <property type="protein sequence ID" value="CAA6804792.1"/>
    <property type="molecule type" value="Genomic_DNA"/>
</dbReference>